<dbReference type="EMBL" id="BOPG01000013">
    <property type="protein sequence ID" value="GIJ55072.1"/>
    <property type="molecule type" value="Genomic_DNA"/>
</dbReference>
<sequence>MERRNPYLVLGLPFGASRDEAVRAFARRTKFLRREGPAGRTRHTDLTGALHEIETAPPDAPARMAPYRIPVDPGSASLSSAGLLGEGVFAPPPEVLEVSPDLGDLRRDAAFEYLRHVVRARGQRLGPPAP</sequence>
<dbReference type="AlphaFoldDB" id="A0A8J3Z296"/>
<protein>
    <submittedName>
        <fullName evidence="2">Uncharacterized protein</fullName>
    </submittedName>
</protein>
<dbReference type="Proteomes" id="UP000612585">
    <property type="component" value="Unassembled WGS sequence"/>
</dbReference>
<feature type="region of interest" description="Disordered" evidence="1">
    <location>
        <begin position="35"/>
        <end position="68"/>
    </location>
</feature>
<evidence type="ECO:0000313" key="2">
    <source>
        <dbReference type="EMBL" id="GIJ55072.1"/>
    </source>
</evidence>
<comment type="caution">
    <text evidence="2">The sequence shown here is derived from an EMBL/GenBank/DDBJ whole genome shotgun (WGS) entry which is preliminary data.</text>
</comment>
<evidence type="ECO:0000256" key="1">
    <source>
        <dbReference type="SAM" id="MobiDB-lite"/>
    </source>
</evidence>
<name>A0A8J3Z296_9ACTN</name>
<dbReference type="RefSeq" id="WP_203991329.1">
    <property type="nucleotide sequence ID" value="NZ_BOPG01000013.1"/>
</dbReference>
<proteinExistence type="predicted"/>
<gene>
    <name evidence="2" type="ORF">Vau01_025880</name>
</gene>
<keyword evidence="3" id="KW-1185">Reference proteome</keyword>
<organism evidence="2 3">
    <name type="scientific">Virgisporangium aurantiacum</name>
    <dbReference type="NCBI Taxonomy" id="175570"/>
    <lineage>
        <taxon>Bacteria</taxon>
        <taxon>Bacillati</taxon>
        <taxon>Actinomycetota</taxon>
        <taxon>Actinomycetes</taxon>
        <taxon>Micromonosporales</taxon>
        <taxon>Micromonosporaceae</taxon>
        <taxon>Virgisporangium</taxon>
    </lineage>
</organism>
<accession>A0A8J3Z296</accession>
<feature type="compositionally biased region" description="Basic and acidic residues" evidence="1">
    <location>
        <begin position="35"/>
        <end position="45"/>
    </location>
</feature>
<reference evidence="2" key="1">
    <citation type="submission" date="2021-01" db="EMBL/GenBank/DDBJ databases">
        <title>Whole genome shotgun sequence of Virgisporangium aurantiacum NBRC 16421.</title>
        <authorList>
            <person name="Komaki H."/>
            <person name="Tamura T."/>
        </authorList>
    </citation>
    <scope>NUCLEOTIDE SEQUENCE</scope>
    <source>
        <strain evidence="2">NBRC 16421</strain>
    </source>
</reference>
<evidence type="ECO:0000313" key="3">
    <source>
        <dbReference type="Proteomes" id="UP000612585"/>
    </source>
</evidence>